<dbReference type="InterPro" id="IPR015995">
    <property type="entry name" value="MlrC_N"/>
</dbReference>
<dbReference type="Proteomes" id="UP001620520">
    <property type="component" value="Unassembled WGS sequence"/>
</dbReference>
<reference evidence="3 4" key="1">
    <citation type="submission" date="2024-10" db="EMBL/GenBank/DDBJ databases">
        <title>Novel secondary metabolite-producing bacteria for plant disease control.</title>
        <authorList>
            <person name="Chevrette M."/>
        </authorList>
    </citation>
    <scope>NUCLEOTIDE SEQUENCE [LARGE SCALE GENOMIC DNA]</scope>
    <source>
        <strain evidence="3 4">J30 TE3557</strain>
    </source>
</reference>
<evidence type="ECO:0000259" key="2">
    <source>
        <dbReference type="Pfam" id="PF07364"/>
    </source>
</evidence>
<dbReference type="Pfam" id="PF07171">
    <property type="entry name" value="MlrC_C"/>
    <property type="match status" value="1"/>
</dbReference>
<feature type="domain" description="Microcystin LR degradation protein MlrC C-terminal" evidence="1">
    <location>
        <begin position="329"/>
        <end position="498"/>
    </location>
</feature>
<sequence>MTSLSHTAPEQSEVWCPALAPLHSGGLARPRIGIAGISIESSTFSPHISGTEAFTVRRGGTLRAYYPFLDEGRDLGEAADWVPLMHARSLPGGAVDPELYAAFRDEIIDSIHREGPFDAFYLDIHGAMSVVGMEDAEGDLARHVRDALGDDTLVSTSMDLHGNVSFELLSAVDLITCYRMAPHEDAMNTKERAVFNLLTRLRASTGADVQARRPAKAWVPVPVLLPGEKTSTRIEPARSIYAEVPLVAALDGVVDAAIWVGYAWADEPRCQAYVVVTGDDEELIGREAERLARLYWDARHEFEFVAETATLADGLAAAFDPEAPRPYFLSDTGDNPTAGGAGDVTWTLQQLVTSPELAAGPFRLVHASIFDAGAVDAAVAAGVGGEIDVEAGARVDANAHGPVRLRGTVFSITEGDPVAGTQAVVQSGNVFAILTERRKPFHHIGDFTKLGLDPASFDIFVVKIGYLEPELYDAAAGWKLALTPGGVDQDLLRLGHSHLADGVFPFTDTDTQPALSAVVHRR</sequence>
<dbReference type="PIRSF" id="PIRSF012702">
    <property type="entry name" value="UCP012702"/>
    <property type="match status" value="1"/>
</dbReference>
<dbReference type="RefSeq" id="WP_404595622.1">
    <property type="nucleotide sequence ID" value="NZ_JBIYEW010000003.1"/>
</dbReference>
<feature type="domain" description="Microcystin LR degradation protein MlrC N-terminal" evidence="2">
    <location>
        <begin position="31"/>
        <end position="318"/>
    </location>
</feature>
<organism evidence="3 4">
    <name type="scientific">Paenarthrobacter histidinolovorans</name>
    <dbReference type="NCBI Taxonomy" id="43664"/>
    <lineage>
        <taxon>Bacteria</taxon>
        <taxon>Bacillati</taxon>
        <taxon>Actinomycetota</taxon>
        <taxon>Actinomycetes</taxon>
        <taxon>Micrococcales</taxon>
        <taxon>Micrococcaceae</taxon>
        <taxon>Paenarthrobacter</taxon>
    </lineage>
</organism>
<keyword evidence="4" id="KW-1185">Reference proteome</keyword>
<dbReference type="InterPro" id="IPR010799">
    <property type="entry name" value="MlrC_C"/>
</dbReference>
<dbReference type="InterPro" id="IPR009197">
    <property type="entry name" value="MlrC"/>
</dbReference>
<comment type="caution">
    <text evidence="3">The sequence shown here is derived from an EMBL/GenBank/DDBJ whole genome shotgun (WGS) entry which is preliminary data.</text>
</comment>
<name>A0ABW8NCK8_9MICC</name>
<evidence type="ECO:0000313" key="4">
    <source>
        <dbReference type="Proteomes" id="UP001620520"/>
    </source>
</evidence>
<proteinExistence type="predicted"/>
<accession>A0ABW8NCK8</accession>
<dbReference type="EMBL" id="JBIYEW010000003">
    <property type="protein sequence ID" value="MFK4641323.1"/>
    <property type="molecule type" value="Genomic_DNA"/>
</dbReference>
<dbReference type="Pfam" id="PF07364">
    <property type="entry name" value="DUF1485"/>
    <property type="match status" value="1"/>
</dbReference>
<evidence type="ECO:0000259" key="1">
    <source>
        <dbReference type="Pfam" id="PF07171"/>
    </source>
</evidence>
<gene>
    <name evidence="3" type="ORF">ABIA52_004212</name>
</gene>
<evidence type="ECO:0000313" key="3">
    <source>
        <dbReference type="EMBL" id="MFK4641323.1"/>
    </source>
</evidence>
<protein>
    <submittedName>
        <fullName evidence="3">Microcystin degradation protein MlrC</fullName>
    </submittedName>
</protein>